<dbReference type="EMBL" id="CAUJNA010001055">
    <property type="protein sequence ID" value="CAJ1383834.1"/>
    <property type="molecule type" value="Genomic_DNA"/>
</dbReference>
<evidence type="ECO:0000313" key="1">
    <source>
        <dbReference type="EMBL" id="CAJ1377831.1"/>
    </source>
</evidence>
<protein>
    <submittedName>
        <fullName evidence="2">Uncharacterized protein</fullName>
    </submittedName>
</protein>
<keyword evidence="3" id="KW-1185">Reference proteome</keyword>
<gene>
    <name evidence="2" type="ORF">EVOR1521_LOCUS10837</name>
    <name evidence="1" type="ORF">EVOR1521_LOCUS6535</name>
</gene>
<proteinExistence type="predicted"/>
<evidence type="ECO:0000313" key="2">
    <source>
        <dbReference type="EMBL" id="CAJ1383834.1"/>
    </source>
</evidence>
<evidence type="ECO:0000313" key="3">
    <source>
        <dbReference type="Proteomes" id="UP001178507"/>
    </source>
</evidence>
<comment type="caution">
    <text evidence="2">The sequence shown here is derived from an EMBL/GenBank/DDBJ whole genome shotgun (WGS) entry which is preliminary data.</text>
</comment>
<dbReference type="AlphaFoldDB" id="A0AA36MX91"/>
<dbReference type="EMBL" id="CAUJNA010000492">
    <property type="protein sequence ID" value="CAJ1377831.1"/>
    <property type="molecule type" value="Genomic_DNA"/>
</dbReference>
<name>A0AA36MX91_9DINO</name>
<accession>A0AA36MX91</accession>
<dbReference type="Proteomes" id="UP001178507">
    <property type="component" value="Unassembled WGS sequence"/>
</dbReference>
<sequence>MIEGTYVQVKGLRARAELNGRSGRLLRWIHPSERWEVQLESEDGSQVQGTLSVKKQNLHEFVPELETTYMSRLLPRKLHGAAETPCFPQEFREACERMKSWPKGLSKERALEFLLNGFMAATELRWQRTLSGQHSPQAGKTCFSGLQIGDLLPEYEKQHDFHHFRTNFSNSPPNKVSMCSNSTYVAAGFNDLRLLLDASMEEGASGVHFVGIDLNDFAVTKSLVIAEMLKDTSVPVTHILQVWYSSTWSKGTVSSFKKTIMAMQSSLSSGVRQLLEFWKGAEAPDLQSSRHQWLQYFVSEQRMWDACTIASFVRARDRWAACKYFVTGEVCDENSEQVEVGSITMWALPPHFSCSLPLHNADSIFATMNLEDYLPVPTDGADIVQLFVEDILKKLGRVRNLLVDGRLDIDIWQEEVTLDNCQVIKRISSLAPAGISWSNILDYTDLASFHAIATRCSAKDSCTTHYAYSMEWVKDVYGITLADWCRGRQALRASLLIELETGKALQAFAKETQIHSLLALPGFSCPSRMWMYVTAMHLYPSWVERFVSVSSAAPASVTLRSLGICLPCIMHRRFPTNIYLKWSYGHESSGGTQVSQAIQSFDATLSEVVRNLLPAKRCQ</sequence>
<organism evidence="2 3">
    <name type="scientific">Effrenium voratum</name>
    <dbReference type="NCBI Taxonomy" id="2562239"/>
    <lineage>
        <taxon>Eukaryota</taxon>
        <taxon>Sar</taxon>
        <taxon>Alveolata</taxon>
        <taxon>Dinophyceae</taxon>
        <taxon>Suessiales</taxon>
        <taxon>Symbiodiniaceae</taxon>
        <taxon>Effrenium</taxon>
    </lineage>
</organism>
<reference evidence="2" key="1">
    <citation type="submission" date="2023-08" db="EMBL/GenBank/DDBJ databases">
        <authorList>
            <person name="Chen Y."/>
            <person name="Shah S."/>
            <person name="Dougan E. K."/>
            <person name="Thang M."/>
            <person name="Chan C."/>
        </authorList>
    </citation>
    <scope>NUCLEOTIDE SEQUENCE</scope>
</reference>